<feature type="domain" description="NAD-dependent epimerase/dehydratase" evidence="1">
    <location>
        <begin position="3"/>
        <end position="213"/>
    </location>
</feature>
<comment type="caution">
    <text evidence="2">The sequence shown here is derived from an EMBL/GenBank/DDBJ whole genome shotgun (WGS) entry which is preliminary data.</text>
</comment>
<dbReference type="EMBL" id="JABBFX010000001">
    <property type="protein sequence ID" value="NML44520.1"/>
    <property type="molecule type" value="Genomic_DNA"/>
</dbReference>
<name>A0A848H5I5_9BURK</name>
<dbReference type="AlphaFoldDB" id="A0A848H5I5"/>
<gene>
    <name evidence="2" type="ORF">HHL11_12210</name>
</gene>
<dbReference type="InterPro" id="IPR036291">
    <property type="entry name" value="NAD(P)-bd_dom_sf"/>
</dbReference>
<dbReference type="RefSeq" id="WP_169418642.1">
    <property type="nucleotide sequence ID" value="NZ_JABBFX010000001.1"/>
</dbReference>
<proteinExistence type="predicted"/>
<dbReference type="InterPro" id="IPR051783">
    <property type="entry name" value="NAD(P)-dependent_oxidoreduct"/>
</dbReference>
<dbReference type="GO" id="GO:0005737">
    <property type="term" value="C:cytoplasm"/>
    <property type="evidence" value="ECO:0007669"/>
    <property type="project" value="TreeGrafter"/>
</dbReference>
<dbReference type="PANTHER" id="PTHR48079">
    <property type="entry name" value="PROTEIN YEEZ"/>
    <property type="match status" value="1"/>
</dbReference>
<protein>
    <submittedName>
        <fullName evidence="2">SDR family oxidoreductase</fullName>
    </submittedName>
</protein>
<dbReference type="InterPro" id="IPR001509">
    <property type="entry name" value="Epimerase_deHydtase"/>
</dbReference>
<evidence type="ECO:0000313" key="2">
    <source>
        <dbReference type="EMBL" id="NML44520.1"/>
    </source>
</evidence>
<organism evidence="2 3">
    <name type="scientific">Ramlibacter agri</name>
    <dbReference type="NCBI Taxonomy" id="2728837"/>
    <lineage>
        <taxon>Bacteria</taxon>
        <taxon>Pseudomonadati</taxon>
        <taxon>Pseudomonadota</taxon>
        <taxon>Betaproteobacteria</taxon>
        <taxon>Burkholderiales</taxon>
        <taxon>Comamonadaceae</taxon>
        <taxon>Ramlibacter</taxon>
    </lineage>
</organism>
<reference evidence="2 3" key="1">
    <citation type="submission" date="2020-04" db="EMBL/GenBank/DDBJ databases">
        <title>Ramlibacter sp. G-1-2-2 isolated from soil.</title>
        <authorList>
            <person name="Dahal R.H."/>
        </authorList>
    </citation>
    <scope>NUCLEOTIDE SEQUENCE [LARGE SCALE GENOMIC DNA]</scope>
    <source>
        <strain evidence="2 3">G-1-2-2</strain>
    </source>
</reference>
<dbReference type="Proteomes" id="UP000541185">
    <property type="component" value="Unassembled WGS sequence"/>
</dbReference>
<dbReference type="GO" id="GO:0004029">
    <property type="term" value="F:aldehyde dehydrogenase (NAD+) activity"/>
    <property type="evidence" value="ECO:0007669"/>
    <property type="project" value="TreeGrafter"/>
</dbReference>
<dbReference type="PANTHER" id="PTHR48079:SF6">
    <property type="entry name" value="NAD(P)-BINDING DOMAIN-CONTAINING PROTEIN-RELATED"/>
    <property type="match status" value="1"/>
</dbReference>
<dbReference type="Pfam" id="PF01370">
    <property type="entry name" value="Epimerase"/>
    <property type="match status" value="1"/>
</dbReference>
<dbReference type="CDD" id="cd05262">
    <property type="entry name" value="SDR_a7"/>
    <property type="match status" value="1"/>
</dbReference>
<sequence length="293" mass="31116">MRVFVTGATGWVGSAVVQELVAHGHSVTGLARAPEKATALAAQGAQVLLGTLDDLDRLQEAAASADAVIHTAFNHDFSRFAQNAEQDQRAIEAFGSVLRGTDKPLVVTSGVALLAPGRLATEEDIPARGPSYPRKSEATARELAAQGVFATTMRLAPSVHGAGDHGFVPQLIAIARRTGVSGYLGEGSNRWAAVHRRDAARAYRLVLEKGTREQHAYHAIADEGVAFRAIAESIGRHLGLPVERREPEHFGWLGSFAAIDMAASSERTRSVLGWQPQEPGLLADLDSAGYFAA</sequence>
<keyword evidence="3" id="KW-1185">Reference proteome</keyword>
<evidence type="ECO:0000313" key="3">
    <source>
        <dbReference type="Proteomes" id="UP000541185"/>
    </source>
</evidence>
<dbReference type="SUPFAM" id="SSF51735">
    <property type="entry name" value="NAD(P)-binding Rossmann-fold domains"/>
    <property type="match status" value="1"/>
</dbReference>
<accession>A0A848H5I5</accession>
<evidence type="ECO:0000259" key="1">
    <source>
        <dbReference type="Pfam" id="PF01370"/>
    </source>
</evidence>
<dbReference type="Gene3D" id="3.40.50.720">
    <property type="entry name" value="NAD(P)-binding Rossmann-like Domain"/>
    <property type="match status" value="1"/>
</dbReference>